<feature type="region of interest" description="Disordered" evidence="2">
    <location>
        <begin position="883"/>
        <end position="917"/>
    </location>
</feature>
<feature type="region of interest" description="Disordered" evidence="2">
    <location>
        <begin position="813"/>
        <end position="849"/>
    </location>
</feature>
<protein>
    <submittedName>
        <fullName evidence="3">Uncharacterized protein</fullName>
    </submittedName>
</protein>
<dbReference type="PANTHER" id="PTHR33332">
    <property type="entry name" value="REVERSE TRANSCRIPTASE DOMAIN-CONTAINING PROTEIN"/>
    <property type="match status" value="1"/>
</dbReference>
<dbReference type="EMBL" id="CACRXK020002564">
    <property type="protein sequence ID" value="CAB3994910.1"/>
    <property type="molecule type" value="Genomic_DNA"/>
</dbReference>
<accession>A0A7D9HYF0</accession>
<evidence type="ECO:0000313" key="3">
    <source>
        <dbReference type="EMBL" id="CAB3994910.1"/>
    </source>
</evidence>
<dbReference type="InterPro" id="IPR036691">
    <property type="entry name" value="Endo/exonu/phosph_ase_sf"/>
</dbReference>
<evidence type="ECO:0000313" key="4">
    <source>
        <dbReference type="Proteomes" id="UP001152795"/>
    </source>
</evidence>
<feature type="compositionally biased region" description="Polar residues" evidence="2">
    <location>
        <begin position="813"/>
        <end position="829"/>
    </location>
</feature>
<dbReference type="AlphaFoldDB" id="A0A7D9HYF0"/>
<gene>
    <name evidence="3" type="ORF">PACLA_8A038978</name>
</gene>
<organism evidence="3 4">
    <name type="scientific">Paramuricea clavata</name>
    <name type="common">Red gorgonian</name>
    <name type="synonym">Violescent sea-whip</name>
    <dbReference type="NCBI Taxonomy" id="317549"/>
    <lineage>
        <taxon>Eukaryota</taxon>
        <taxon>Metazoa</taxon>
        <taxon>Cnidaria</taxon>
        <taxon>Anthozoa</taxon>
        <taxon>Octocorallia</taxon>
        <taxon>Malacalcyonacea</taxon>
        <taxon>Plexauridae</taxon>
        <taxon>Paramuricea</taxon>
    </lineage>
</organism>
<sequence length="978" mass="112358">MIELYPANCSKFLLSLFYRPPNSEEDILIELRDSLDRLDESCQLVLVGDFNLPNIDWSLDFPSPTSKGSFKEELFCEIITDQFLYQKAVGPTHLHGNKLDCVFSNSPKLITNVNCTNPTDLFPTDHYLIEFDIKVCFQKAKSIRRTVYDFNNANFDAIDKFVPKKTVVDTNTPPWIDRDVKHMIKKKYTALRQYRQKRTEGRKRKLRQLTQETKDLIKQKRHQYIEKVQDSLAKSPKLFWSYHKHILRNRNSPPANTYNNSTATTPHKKAELFNAFFASVFLPKSSSQDANLNMTQKTYEIISDIQISQNEVEQYLNHLDTTKAYGPDGIPPRLLKELSREISTSLCSLFNMSLTTGRLPMEWKHANVIPIHKKDCVEPVTNYRPISLLPIISKVLERCVFNNIYPFVRVLINNVQHGFLRNRSCITQLLGILHDIGKNLDRNKQIDVLYLDFSKAFDSVDHDILLHKLQMHGINGTLLRWFENYLNDRWQRVVIDGAASAWSPVTSGVPQGSILGPLLFVIFINDLPNNVSPSTNSALYADDSKLYREIKSVEDCQLLQDDLAKLEKWSTDSKMRFNTEKCKVLTISRKQHPTRFPYRIYGNELSPCQVEKDLGMLVTSNLKWGPHILKMVAKANKMLGILKRSCFDINHTQVRRTLYLTLVKSQLVYGSEDALDMLELKTLSTRRRDLCKKLFNSILDNEDHKLHNLLPPKVILINRLSIYQTDYLSIYLSIEVEMKLLQIRMDAHKIDDPTVPCNSNLSLRRENVRLQSDLESAKSTIKQLKTKVNELQSEKCSLTTVIRLLQEDNLQHTNYSDRNNNANDQQKNAWTAAKTPKKRRKRSTYVTKERLPTASTNAITVETASTSAVTEENIALADTMPEELNANGHSNSQGETKESSSNMQEEQSRAHNSETTKPTKVIIAGDSMIKHLNGYRMSAKNRRVQVSTFPGCTILDMADHVKPIQRKRPDKLILHVGT</sequence>
<reference evidence="3" key="1">
    <citation type="submission" date="2020-04" db="EMBL/GenBank/DDBJ databases">
        <authorList>
            <person name="Alioto T."/>
            <person name="Alioto T."/>
            <person name="Gomez Garrido J."/>
        </authorList>
    </citation>
    <scope>NUCLEOTIDE SEQUENCE</scope>
    <source>
        <strain evidence="3">A484AB</strain>
    </source>
</reference>
<dbReference type="CDD" id="cd01650">
    <property type="entry name" value="RT_nLTR_like"/>
    <property type="match status" value="1"/>
</dbReference>
<dbReference type="GO" id="GO:0003824">
    <property type="term" value="F:catalytic activity"/>
    <property type="evidence" value="ECO:0007669"/>
    <property type="project" value="InterPro"/>
</dbReference>
<dbReference type="Gene3D" id="3.60.10.10">
    <property type="entry name" value="Endonuclease/exonuclease/phosphatase"/>
    <property type="match status" value="1"/>
</dbReference>
<dbReference type="InterPro" id="IPR005135">
    <property type="entry name" value="Endo/exonuclease/phosphatase"/>
</dbReference>
<feature type="compositionally biased region" description="Polar residues" evidence="2">
    <location>
        <begin position="887"/>
        <end position="905"/>
    </location>
</feature>
<dbReference type="Pfam" id="PF00078">
    <property type="entry name" value="RVT_1"/>
    <property type="match status" value="1"/>
</dbReference>
<evidence type="ECO:0000256" key="1">
    <source>
        <dbReference type="SAM" id="Coils"/>
    </source>
</evidence>
<dbReference type="SUPFAM" id="SSF56672">
    <property type="entry name" value="DNA/RNA polymerases"/>
    <property type="match status" value="1"/>
</dbReference>
<evidence type="ECO:0000256" key="2">
    <source>
        <dbReference type="SAM" id="MobiDB-lite"/>
    </source>
</evidence>
<proteinExistence type="predicted"/>
<dbReference type="Pfam" id="PF14529">
    <property type="entry name" value="Exo_endo_phos_2"/>
    <property type="match status" value="1"/>
</dbReference>
<dbReference type="PROSITE" id="PS50878">
    <property type="entry name" value="RT_POL"/>
    <property type="match status" value="1"/>
</dbReference>
<dbReference type="InterPro" id="IPR043502">
    <property type="entry name" value="DNA/RNA_pol_sf"/>
</dbReference>
<keyword evidence="4" id="KW-1185">Reference proteome</keyword>
<comment type="caution">
    <text evidence="3">The sequence shown here is derived from an EMBL/GenBank/DDBJ whole genome shotgun (WGS) entry which is preliminary data.</text>
</comment>
<feature type="coiled-coil region" evidence="1">
    <location>
        <begin position="760"/>
        <end position="794"/>
    </location>
</feature>
<name>A0A7D9HYF0_PARCT</name>
<dbReference type="SUPFAM" id="SSF56219">
    <property type="entry name" value="DNase I-like"/>
    <property type="match status" value="1"/>
</dbReference>
<dbReference type="Gene3D" id="3.40.50.12690">
    <property type="match status" value="1"/>
</dbReference>
<dbReference type="OrthoDB" id="426210at2759"/>
<dbReference type="InterPro" id="IPR000477">
    <property type="entry name" value="RT_dom"/>
</dbReference>
<keyword evidence="1" id="KW-0175">Coiled coil</keyword>
<dbReference type="Proteomes" id="UP001152795">
    <property type="component" value="Unassembled WGS sequence"/>
</dbReference>